<dbReference type="Proteomes" id="UP000239068">
    <property type="component" value="Unassembled WGS sequence"/>
</dbReference>
<protein>
    <recommendedName>
        <fullName evidence="3">FAS1 domain-containing protein</fullName>
    </recommendedName>
</protein>
<dbReference type="PROSITE" id="PS51257">
    <property type="entry name" value="PROKAR_LIPOPROTEIN"/>
    <property type="match status" value="1"/>
</dbReference>
<accession>A0A2S7WG40</accession>
<evidence type="ECO:0000313" key="2">
    <source>
        <dbReference type="Proteomes" id="UP000239068"/>
    </source>
</evidence>
<dbReference type="Gene3D" id="2.30.180.10">
    <property type="entry name" value="FAS1 domain"/>
    <property type="match status" value="1"/>
</dbReference>
<organism evidence="1 2">
    <name type="scientific">Polaribacter glomeratus</name>
    <dbReference type="NCBI Taxonomy" id="102"/>
    <lineage>
        <taxon>Bacteria</taxon>
        <taxon>Pseudomonadati</taxon>
        <taxon>Bacteroidota</taxon>
        <taxon>Flavobacteriia</taxon>
        <taxon>Flavobacteriales</taxon>
        <taxon>Flavobacteriaceae</taxon>
    </lineage>
</organism>
<dbReference type="InterPro" id="IPR036378">
    <property type="entry name" value="FAS1_dom_sf"/>
</dbReference>
<evidence type="ECO:0000313" key="1">
    <source>
        <dbReference type="EMBL" id="PQJ76575.1"/>
    </source>
</evidence>
<reference evidence="1 2" key="1">
    <citation type="submission" date="2016-12" db="EMBL/GenBank/DDBJ databases">
        <title>Trade-off between light-utilization and light-protection in marine flavobacteria.</title>
        <authorList>
            <person name="Kumagai Y."/>
            <person name="Yoshizawa S."/>
            <person name="Kogure K."/>
            <person name="Iwasaki W."/>
        </authorList>
    </citation>
    <scope>NUCLEOTIDE SEQUENCE [LARGE SCALE GENOMIC DNA]</scope>
    <source>
        <strain evidence="1 2">ATCC 43844</strain>
    </source>
</reference>
<dbReference type="SUPFAM" id="SSF82153">
    <property type="entry name" value="FAS1 domain"/>
    <property type="match status" value="1"/>
</dbReference>
<dbReference type="AlphaFoldDB" id="A0A2S7WG40"/>
<name>A0A2S7WG40_9FLAO</name>
<evidence type="ECO:0008006" key="3">
    <source>
        <dbReference type="Google" id="ProtNLM"/>
    </source>
</evidence>
<dbReference type="EMBL" id="MSCM01000002">
    <property type="protein sequence ID" value="PQJ76575.1"/>
    <property type="molecule type" value="Genomic_DNA"/>
</dbReference>
<comment type="caution">
    <text evidence="1">The sequence shown here is derived from an EMBL/GenBank/DDBJ whole genome shotgun (WGS) entry which is preliminary data.</text>
</comment>
<keyword evidence="2" id="KW-1185">Reference proteome</keyword>
<sequence length="228" mass="26132">MKLINKIMKKMKKTIKQSIYTFLLICTTLVFTGCDLEVQESFVFDPQTKPQFTFGATTPWEWLQTNPKGEYSYMIKAIKHAGLEAEFSNTTDKRTYFLLKDSGWSDASKVNTVLNREFGSQTILIEDTDPVKLRNILMYYILPVYVDQGPGNLKTLDAFYEFKTLSSDPGNTYLTLDRDWNYSIGINYAPGLSPNALGTRCKLHNYIFSNGNSVAHIIETHTRLEIFK</sequence>
<proteinExistence type="predicted"/>
<gene>
    <name evidence="1" type="ORF">BTO16_11795</name>
</gene>